<dbReference type="RefSeq" id="XP_023375950.1">
    <property type="nucleotide sequence ID" value="XM_023520182.1"/>
</dbReference>
<organism evidence="1 2">
    <name type="scientific">Pteropus vampyrus</name>
    <name type="common">Large flying fox</name>
    <dbReference type="NCBI Taxonomy" id="132908"/>
    <lineage>
        <taxon>Eukaryota</taxon>
        <taxon>Metazoa</taxon>
        <taxon>Chordata</taxon>
        <taxon>Craniata</taxon>
        <taxon>Vertebrata</taxon>
        <taxon>Euteleostomi</taxon>
        <taxon>Mammalia</taxon>
        <taxon>Eutheria</taxon>
        <taxon>Laurasiatheria</taxon>
        <taxon>Chiroptera</taxon>
        <taxon>Yinpterochiroptera</taxon>
        <taxon>Pteropodoidea</taxon>
        <taxon>Pteropodidae</taxon>
        <taxon>Pteropodinae</taxon>
        <taxon>Pteropus</taxon>
    </lineage>
</organism>
<keyword evidence="1" id="KW-1185">Reference proteome</keyword>
<reference evidence="2" key="1">
    <citation type="submission" date="2025-08" db="UniProtKB">
        <authorList>
            <consortium name="RefSeq"/>
        </authorList>
    </citation>
    <scope>IDENTIFICATION</scope>
    <source>
        <tissue evidence="2">Kidney</tissue>
    </source>
</reference>
<sequence>MAELGSKLLIPNSVQFLLSAIAGTREVGEGHSGVGGREVEGGMPGPSLPGSQAFFLLAQSSGPEKGAWVRFSPAVWLALLSSRMGLWGLYGGRSQGLGPGCQHVGWVLPAQTWTSPFSQPKDPELNARDVVLPSQIFMWLCPAASQGLLAWSHLQKPGDTGHSDTGNSLQWFSGTLDNFPKTLFSPTPGMEPRVDGALLVSAQLRTGRGSGGQLEGSEGGWQPSVPSVSCWTSSAGPYCLSLEATS</sequence>
<proteinExistence type="predicted"/>
<dbReference type="GeneID" id="111729203"/>
<gene>
    <name evidence="2" type="primary">LOC111729203</name>
</gene>
<dbReference type="Proteomes" id="UP000515202">
    <property type="component" value="Unplaced"/>
</dbReference>
<name>A0A6P6BLK4_PTEVA</name>
<evidence type="ECO:0000313" key="1">
    <source>
        <dbReference type="Proteomes" id="UP000515202"/>
    </source>
</evidence>
<evidence type="ECO:0000313" key="2">
    <source>
        <dbReference type="RefSeq" id="XP_023375950.1"/>
    </source>
</evidence>
<accession>A0A6P6BLK4</accession>
<dbReference type="AlphaFoldDB" id="A0A6P6BLK4"/>
<dbReference type="KEGG" id="pvp:111729203"/>
<dbReference type="OrthoDB" id="10632167at2759"/>
<protein>
    <submittedName>
        <fullName evidence="2">Uncharacterized protein LOC111729203</fullName>
    </submittedName>
</protein>